<accession>A0A0D0ELW4</accession>
<evidence type="ECO:0000313" key="4">
    <source>
        <dbReference type="Proteomes" id="UP000198302"/>
    </source>
</evidence>
<dbReference type="EMBL" id="JPRK01000007">
    <property type="protein sequence ID" value="KIO53230.1"/>
    <property type="molecule type" value="Genomic_DNA"/>
</dbReference>
<keyword evidence="4" id="KW-1185">Reference proteome</keyword>
<dbReference type="STRING" id="37752.IW18_07925"/>
<dbReference type="Proteomes" id="UP000198302">
    <property type="component" value="Unassembled WGS sequence"/>
</dbReference>
<dbReference type="AlphaFoldDB" id="A0A0D0ELW4"/>
<evidence type="ECO:0000313" key="2">
    <source>
        <dbReference type="EMBL" id="OXA87828.1"/>
    </source>
</evidence>
<reference evidence="2 4" key="2">
    <citation type="submission" date="2016-11" db="EMBL/GenBank/DDBJ databases">
        <title>Whole genomes of Flavobacteriaceae.</title>
        <authorList>
            <person name="Stine C."/>
            <person name="Li C."/>
            <person name="Tadesse D."/>
        </authorList>
    </citation>
    <scope>NUCLEOTIDE SEQUENCE [LARGE SCALE GENOMIC DNA]</scope>
    <source>
        <strain evidence="2 4">ATCC 51468</strain>
    </source>
</reference>
<proteinExistence type="predicted"/>
<evidence type="ECO:0000313" key="3">
    <source>
        <dbReference type="Proteomes" id="UP000032061"/>
    </source>
</evidence>
<dbReference type="Proteomes" id="UP000032061">
    <property type="component" value="Unassembled WGS sequence"/>
</dbReference>
<evidence type="ECO:0000313" key="1">
    <source>
        <dbReference type="EMBL" id="KIO53230.1"/>
    </source>
</evidence>
<comment type="caution">
    <text evidence="1">The sequence shown here is derived from an EMBL/GenBank/DDBJ whole genome shotgun (WGS) entry which is preliminary data.</text>
</comment>
<sequence>MAAELKVKIKRSFLDNYYRPLHLHPEFIHFEDKDLVNNSFTSFKASDIKDFRCGVNWFKYYFVFGREYQFYIRNYNNEVLKIKFNSYLGIKKKEKHNLYVSIINTLWDLYFTKQVNDFLQEFEAGECFYIGDVVINPEGVIIAVSKLMKQEKVLISWDDLRFRLFNSYFSIYSKANPIEINRGYSYKEDWNTFVLYDVIKKILSNKKINND</sequence>
<protein>
    <submittedName>
        <fullName evidence="1">Uncharacterized protein</fullName>
    </submittedName>
</protein>
<gene>
    <name evidence="2" type="ORF">B0A73_08535</name>
    <name evidence="1" type="ORF">IW18_07925</name>
</gene>
<name>A0A0D0ELW4_9FLAO</name>
<reference evidence="1 3" key="1">
    <citation type="submission" date="2015-01" db="EMBL/GenBank/DDBJ databases">
        <title>Genome of Flavobacterium hibernum DSM 12611.</title>
        <authorList>
            <person name="Stropko S.J."/>
            <person name="Pipes S.E."/>
            <person name="Newman J.D."/>
        </authorList>
    </citation>
    <scope>NUCLEOTIDE SEQUENCE [LARGE SCALE GENOMIC DNA]</scope>
    <source>
        <strain evidence="1 3">DSM 12611</strain>
    </source>
</reference>
<dbReference type="RefSeq" id="WP_041517058.1">
    <property type="nucleotide sequence ID" value="NZ_JPRK01000007.1"/>
</dbReference>
<dbReference type="EMBL" id="MUGX01000011">
    <property type="protein sequence ID" value="OXA87828.1"/>
    <property type="molecule type" value="Genomic_DNA"/>
</dbReference>
<organism evidence="1 3">
    <name type="scientific">Flavobacterium hibernum</name>
    <dbReference type="NCBI Taxonomy" id="37752"/>
    <lineage>
        <taxon>Bacteria</taxon>
        <taxon>Pseudomonadati</taxon>
        <taxon>Bacteroidota</taxon>
        <taxon>Flavobacteriia</taxon>
        <taxon>Flavobacteriales</taxon>
        <taxon>Flavobacteriaceae</taxon>
        <taxon>Flavobacterium</taxon>
    </lineage>
</organism>
<dbReference type="OrthoDB" id="757707at2"/>